<dbReference type="Proteomes" id="UP000659388">
    <property type="component" value="Unassembled WGS sequence"/>
</dbReference>
<evidence type="ECO:0000259" key="8">
    <source>
        <dbReference type="Pfam" id="PF01416"/>
    </source>
</evidence>
<feature type="active site" description="Nucleophile" evidence="4 5">
    <location>
        <position position="55"/>
    </location>
</feature>
<feature type="binding site" evidence="4 6">
    <location>
        <position position="113"/>
    </location>
    <ligand>
        <name>substrate</name>
    </ligand>
</feature>
<dbReference type="Gene3D" id="3.30.70.660">
    <property type="entry name" value="Pseudouridine synthase I, catalytic domain, C-terminal subdomain"/>
    <property type="match status" value="1"/>
</dbReference>
<feature type="domain" description="Pseudouridine synthase I TruA alpha/beta" evidence="8">
    <location>
        <begin position="11"/>
        <end position="101"/>
    </location>
</feature>
<name>A0A937FAV4_9BACT</name>
<dbReference type="PANTHER" id="PTHR11142">
    <property type="entry name" value="PSEUDOURIDYLATE SYNTHASE"/>
    <property type="match status" value="1"/>
</dbReference>
<protein>
    <recommendedName>
        <fullName evidence="4">tRNA pseudouridine synthase A</fullName>
        <ecNumber evidence="4">5.4.99.12</ecNumber>
    </recommendedName>
    <alternativeName>
        <fullName evidence="4">tRNA pseudouridine(38-40) synthase</fullName>
    </alternativeName>
    <alternativeName>
        <fullName evidence="4">tRNA pseudouridylate synthase I</fullName>
    </alternativeName>
    <alternativeName>
        <fullName evidence="4">tRNA-uridine isomerase I</fullName>
    </alternativeName>
</protein>
<dbReference type="InterPro" id="IPR020095">
    <property type="entry name" value="PsdUridine_synth_TruA_C"/>
</dbReference>
<evidence type="ECO:0000256" key="3">
    <source>
        <dbReference type="ARBA" id="ARBA00023235"/>
    </source>
</evidence>
<evidence type="ECO:0000256" key="7">
    <source>
        <dbReference type="RuleBase" id="RU003792"/>
    </source>
</evidence>
<sequence>MKKYYYLIHFQFLGFRYHGWQKQPQVKTVQGMLEKTLNFVLGHDNYRTLGSSRTDAMVSAEVGVFELFTREPIDTESIFNLLNLNLPSDIRALKIEETDKDFNIIQHSKTKEYLYLFSFGAKNHPFAAPFMSYIIQNLDLDVMKQGAKLFQGAHNFKNYAYKPSEVTVFDRVIDEAEIVENDLYKANFFPEKSYIFRVKGEGFMRYQVRLMMGALFLLGKGEITLADLQKSLEDPDYGSFSYIAPASGLILRGVEFK</sequence>
<dbReference type="EMBL" id="JAESIY010000011">
    <property type="protein sequence ID" value="MBL3658207.1"/>
    <property type="molecule type" value="Genomic_DNA"/>
</dbReference>
<dbReference type="AlphaFoldDB" id="A0A937FAV4"/>
<gene>
    <name evidence="4" type="primary">truA</name>
    <name evidence="9" type="ORF">JL102_18790</name>
</gene>
<dbReference type="GO" id="GO:0003723">
    <property type="term" value="F:RNA binding"/>
    <property type="evidence" value="ECO:0007669"/>
    <property type="project" value="InterPro"/>
</dbReference>
<dbReference type="InterPro" id="IPR001406">
    <property type="entry name" value="PsdUridine_synth_TruA"/>
</dbReference>
<keyword evidence="10" id="KW-1185">Reference proteome</keyword>
<comment type="caution">
    <text evidence="4">Lacks conserved residue(s) required for the propagation of feature annotation.</text>
</comment>
<organism evidence="9 10">
    <name type="scientific">Fulvivirga sediminis</name>
    <dbReference type="NCBI Taxonomy" id="2803949"/>
    <lineage>
        <taxon>Bacteria</taxon>
        <taxon>Pseudomonadati</taxon>
        <taxon>Bacteroidota</taxon>
        <taxon>Cytophagia</taxon>
        <taxon>Cytophagales</taxon>
        <taxon>Fulvivirgaceae</taxon>
        <taxon>Fulvivirga</taxon>
    </lineage>
</organism>
<reference evidence="9" key="1">
    <citation type="submission" date="2021-01" db="EMBL/GenBank/DDBJ databases">
        <title>Fulvivirga kasyanovii gen. nov., sp nov., a novel member of the phylum Bacteroidetes isolated from seawater in a mussel farm.</title>
        <authorList>
            <person name="Zhao L.-H."/>
            <person name="Wang Z.-J."/>
        </authorList>
    </citation>
    <scope>NUCLEOTIDE SEQUENCE</scope>
    <source>
        <strain evidence="9">2943</strain>
    </source>
</reference>
<dbReference type="Pfam" id="PF01416">
    <property type="entry name" value="PseudoU_synth_1"/>
    <property type="match status" value="2"/>
</dbReference>
<dbReference type="InterPro" id="IPR020103">
    <property type="entry name" value="PsdUridine_synth_cat_dom_sf"/>
</dbReference>
<dbReference type="SUPFAM" id="SSF55120">
    <property type="entry name" value="Pseudouridine synthase"/>
    <property type="match status" value="1"/>
</dbReference>
<comment type="function">
    <text evidence="4">Formation of pseudouridine at positions 38, 39 and 40 in the anticodon stem and loop of transfer RNAs.</text>
</comment>
<dbReference type="PIRSF" id="PIRSF001430">
    <property type="entry name" value="tRNA_psdUrid_synth"/>
    <property type="match status" value="1"/>
</dbReference>
<evidence type="ECO:0000256" key="1">
    <source>
        <dbReference type="ARBA" id="ARBA00009375"/>
    </source>
</evidence>
<dbReference type="HAMAP" id="MF_00171">
    <property type="entry name" value="TruA"/>
    <property type="match status" value="1"/>
</dbReference>
<evidence type="ECO:0000256" key="6">
    <source>
        <dbReference type="PIRSR" id="PIRSR001430-2"/>
    </source>
</evidence>
<dbReference type="GO" id="GO:0160147">
    <property type="term" value="F:tRNA pseudouridine(38-40) synthase activity"/>
    <property type="evidence" value="ECO:0007669"/>
    <property type="project" value="UniProtKB-EC"/>
</dbReference>
<dbReference type="InterPro" id="IPR020097">
    <property type="entry name" value="PsdUridine_synth_TruA_a/b_dom"/>
</dbReference>
<evidence type="ECO:0000256" key="5">
    <source>
        <dbReference type="PIRSR" id="PIRSR001430-1"/>
    </source>
</evidence>
<feature type="domain" description="Pseudouridine synthase I TruA alpha/beta" evidence="8">
    <location>
        <begin position="147"/>
        <end position="256"/>
    </location>
</feature>
<evidence type="ECO:0000256" key="2">
    <source>
        <dbReference type="ARBA" id="ARBA00022694"/>
    </source>
</evidence>
<keyword evidence="3 4" id="KW-0413">Isomerase</keyword>
<dbReference type="RefSeq" id="WP_202246000.1">
    <property type="nucleotide sequence ID" value="NZ_JAESIY010000011.1"/>
</dbReference>
<comment type="caution">
    <text evidence="9">The sequence shown here is derived from an EMBL/GenBank/DDBJ whole genome shotgun (WGS) entry which is preliminary data.</text>
</comment>
<comment type="catalytic activity">
    <reaction evidence="4 7">
        <text>uridine(38/39/40) in tRNA = pseudouridine(38/39/40) in tRNA</text>
        <dbReference type="Rhea" id="RHEA:22376"/>
        <dbReference type="Rhea" id="RHEA-COMP:10085"/>
        <dbReference type="Rhea" id="RHEA-COMP:10087"/>
        <dbReference type="ChEBI" id="CHEBI:65314"/>
        <dbReference type="ChEBI" id="CHEBI:65315"/>
        <dbReference type="EC" id="5.4.99.12"/>
    </reaction>
</comment>
<dbReference type="GO" id="GO:0031119">
    <property type="term" value="P:tRNA pseudouridine synthesis"/>
    <property type="evidence" value="ECO:0007669"/>
    <property type="project" value="UniProtKB-UniRule"/>
</dbReference>
<dbReference type="EC" id="5.4.99.12" evidence="4"/>
<proteinExistence type="inferred from homology"/>
<accession>A0A937FAV4</accession>
<evidence type="ECO:0000313" key="9">
    <source>
        <dbReference type="EMBL" id="MBL3658207.1"/>
    </source>
</evidence>
<dbReference type="PANTHER" id="PTHR11142:SF0">
    <property type="entry name" value="TRNA PSEUDOURIDINE SYNTHASE-LIKE 1"/>
    <property type="match status" value="1"/>
</dbReference>
<keyword evidence="2 4" id="KW-0819">tRNA processing</keyword>
<comment type="subunit">
    <text evidence="4">Homodimer.</text>
</comment>
<dbReference type="InterPro" id="IPR020094">
    <property type="entry name" value="TruA/RsuA/RluB/E/F_N"/>
</dbReference>
<dbReference type="Gene3D" id="3.30.70.580">
    <property type="entry name" value="Pseudouridine synthase I, catalytic domain, N-terminal subdomain"/>
    <property type="match status" value="1"/>
</dbReference>
<comment type="similarity">
    <text evidence="1 4 7">Belongs to the tRNA pseudouridine synthase TruA family.</text>
</comment>
<evidence type="ECO:0000256" key="4">
    <source>
        <dbReference type="HAMAP-Rule" id="MF_00171"/>
    </source>
</evidence>
<evidence type="ECO:0000313" key="10">
    <source>
        <dbReference type="Proteomes" id="UP000659388"/>
    </source>
</evidence>